<protein>
    <recommendedName>
        <fullName evidence="4">F-box domain-containing protein</fullName>
    </recommendedName>
</protein>
<dbReference type="PANTHER" id="PTHR31639">
    <property type="entry name" value="F-BOX PROTEIN-LIKE"/>
    <property type="match status" value="1"/>
</dbReference>
<evidence type="ECO:0000313" key="3">
    <source>
        <dbReference type="Proteomes" id="UP001497516"/>
    </source>
</evidence>
<keyword evidence="3" id="KW-1185">Reference proteome</keyword>
<sequence>MITRKARIPLQKLKMEFKKRRKSRSSTAMPGASRRKAASRQLGSERRTSAARRRSKRGAIDLLGKLPDQLAVEILSRVGMTLKEAARCSILSKGWRNIWQYINDGALEFDGDKLRKTTINERRQFANGVDQALSSHQACLSALRIKLNMLGMDEQAWRWIQLGLAKRVKRLTLEYSCFPCSPNKRLGVSLPLFNPAFLIKQDLTRLEALELEGLSEIPKGTLEHIFSDHCPALKRFALHNSYFGYHGSTTTTTTTKAVISIRCSSIQSLSFRFPHGAYDLSRIELISAPHLRYFELNAEIETLTVSFGGDENLPRLLELRLSGSWLRTAKPRYLLPSQHSRLVLQANDFLPRLVLPRQWQPSTIIALDLHIPAVNGLPSWLDCAIVLRAAPKLRHLCIWFENTFGPKQWERRGGLLSTWKHHSLQALHLYGVHPGDMEGRVDPRALQLELAAHIIMNSPSLTHVLIDTESVPNRSYRLPQQAELDCLYAKYELEAQLLHPDYSASHIHFTYQ</sequence>
<dbReference type="AlphaFoldDB" id="A0AAV2DRD5"/>
<dbReference type="SUPFAM" id="SSF52047">
    <property type="entry name" value="RNI-like"/>
    <property type="match status" value="1"/>
</dbReference>
<gene>
    <name evidence="2" type="ORF">LTRI10_LOCUS17846</name>
</gene>
<dbReference type="InterPro" id="IPR036047">
    <property type="entry name" value="F-box-like_dom_sf"/>
</dbReference>
<evidence type="ECO:0000256" key="1">
    <source>
        <dbReference type="SAM" id="MobiDB-lite"/>
    </source>
</evidence>
<dbReference type="Gene3D" id="3.80.10.10">
    <property type="entry name" value="Ribonuclease Inhibitor"/>
    <property type="match status" value="1"/>
</dbReference>
<dbReference type="Proteomes" id="UP001497516">
    <property type="component" value="Chromosome 3"/>
</dbReference>
<evidence type="ECO:0008006" key="4">
    <source>
        <dbReference type="Google" id="ProtNLM"/>
    </source>
</evidence>
<evidence type="ECO:0000313" key="2">
    <source>
        <dbReference type="EMBL" id="CAL1376093.1"/>
    </source>
</evidence>
<reference evidence="2 3" key="1">
    <citation type="submission" date="2024-04" db="EMBL/GenBank/DDBJ databases">
        <authorList>
            <person name="Fracassetti M."/>
        </authorList>
    </citation>
    <scope>NUCLEOTIDE SEQUENCE [LARGE SCALE GENOMIC DNA]</scope>
</reference>
<accession>A0AAV2DRD5</accession>
<organism evidence="2 3">
    <name type="scientific">Linum trigynum</name>
    <dbReference type="NCBI Taxonomy" id="586398"/>
    <lineage>
        <taxon>Eukaryota</taxon>
        <taxon>Viridiplantae</taxon>
        <taxon>Streptophyta</taxon>
        <taxon>Embryophyta</taxon>
        <taxon>Tracheophyta</taxon>
        <taxon>Spermatophyta</taxon>
        <taxon>Magnoliopsida</taxon>
        <taxon>eudicotyledons</taxon>
        <taxon>Gunneridae</taxon>
        <taxon>Pentapetalae</taxon>
        <taxon>rosids</taxon>
        <taxon>fabids</taxon>
        <taxon>Malpighiales</taxon>
        <taxon>Linaceae</taxon>
        <taxon>Linum</taxon>
    </lineage>
</organism>
<feature type="region of interest" description="Disordered" evidence="1">
    <location>
        <begin position="16"/>
        <end position="55"/>
    </location>
</feature>
<dbReference type="InterPro" id="IPR032675">
    <property type="entry name" value="LRR_dom_sf"/>
</dbReference>
<name>A0AAV2DRD5_9ROSI</name>
<dbReference type="SUPFAM" id="SSF81383">
    <property type="entry name" value="F-box domain"/>
    <property type="match status" value="1"/>
</dbReference>
<dbReference type="PANTHER" id="PTHR31639:SF317">
    <property type="entry name" value="F-BOX DOMAIN-CONTAINING PROTEIN"/>
    <property type="match status" value="1"/>
</dbReference>
<dbReference type="EMBL" id="OZ034816">
    <property type="protein sequence ID" value="CAL1376093.1"/>
    <property type="molecule type" value="Genomic_DNA"/>
</dbReference>
<proteinExistence type="predicted"/>